<comment type="similarity">
    <text evidence="1 6">Belongs to the EF-Ts family.</text>
</comment>
<dbReference type="SUPFAM" id="SSF54713">
    <property type="entry name" value="Elongation factor Ts (EF-Ts), dimerisation domain"/>
    <property type="match status" value="1"/>
</dbReference>
<dbReference type="InterPro" id="IPR036402">
    <property type="entry name" value="EF-Ts_dimer_sf"/>
</dbReference>
<evidence type="ECO:0000256" key="6">
    <source>
        <dbReference type="HAMAP-Rule" id="MF_03135"/>
    </source>
</evidence>
<dbReference type="InterPro" id="IPR018101">
    <property type="entry name" value="Transl_elong_Ts_CS"/>
</dbReference>
<dbReference type="EMBL" id="OU895877">
    <property type="protein sequence ID" value="CAG9799834.1"/>
    <property type="molecule type" value="Genomic_DNA"/>
</dbReference>
<sequence>MYFKHISTRFFHISRVLLADKNSLAALRKKTGYTFANCKKALEMHENDLTKAENWLNEQAESMGWSKVTKLEGRTTQQGLVGVLIEKNIGALVEINCETDFVARNENFREFVEKASKACIDYVKDVSGNDVTKIAIESDALKNLKLNDGKNLGDHLALLIGKIGENTVLKRAICYKTADSIKLFGFTHPAPEKLEDGKVLFGKYGTIAAFNSNTENTEAVRDVYRKICQHIVGMNPTHIGNAETDKPNEVKDEEKCLIFQEFILDPDVTISDILQENDIKIIDFQRFECGESASIVSN</sequence>
<name>A0A9N9WL69_9DIPT</name>
<dbReference type="PANTHER" id="PTHR11741">
    <property type="entry name" value="ELONGATION FACTOR TS"/>
    <property type="match status" value="1"/>
</dbReference>
<dbReference type="PROSITE" id="PS01127">
    <property type="entry name" value="EF_TS_2"/>
    <property type="match status" value="1"/>
</dbReference>
<evidence type="ECO:0000256" key="2">
    <source>
        <dbReference type="ARBA" id="ARBA00022768"/>
    </source>
</evidence>
<evidence type="ECO:0000256" key="5">
    <source>
        <dbReference type="ARBA" id="ARBA00023128"/>
    </source>
</evidence>
<keyword evidence="4" id="KW-0809">Transit peptide</keyword>
<comment type="function">
    <text evidence="6">Associates with the EF-Tu.GDP complex and induces the exchange of GDP to GTP. It remains bound to the aminoacyl-tRNA.EF-Tu.GTP complex up to the GTP hydrolysis stage on the ribosome.</text>
</comment>
<reference evidence="8" key="1">
    <citation type="submission" date="2022-01" db="EMBL/GenBank/DDBJ databases">
        <authorList>
            <person name="King R."/>
        </authorList>
    </citation>
    <scope>NUCLEOTIDE SEQUENCE</scope>
</reference>
<dbReference type="GO" id="GO:0005739">
    <property type="term" value="C:mitochondrion"/>
    <property type="evidence" value="ECO:0007669"/>
    <property type="project" value="UniProtKB-SubCell"/>
</dbReference>
<gene>
    <name evidence="8" type="ORF">CHIRRI_LOCUS2792</name>
</gene>
<dbReference type="Gene3D" id="3.30.479.20">
    <property type="entry name" value="Elongation factor Ts, dimerisation domain"/>
    <property type="match status" value="2"/>
</dbReference>
<keyword evidence="3 6" id="KW-0648">Protein biosynthesis</keyword>
<keyword evidence="5 6" id="KW-0496">Mitochondrion</keyword>
<evidence type="ECO:0000256" key="3">
    <source>
        <dbReference type="ARBA" id="ARBA00022917"/>
    </source>
</evidence>
<dbReference type="OrthoDB" id="277235at2759"/>
<organism evidence="8 9">
    <name type="scientific">Chironomus riparius</name>
    <dbReference type="NCBI Taxonomy" id="315576"/>
    <lineage>
        <taxon>Eukaryota</taxon>
        <taxon>Metazoa</taxon>
        <taxon>Ecdysozoa</taxon>
        <taxon>Arthropoda</taxon>
        <taxon>Hexapoda</taxon>
        <taxon>Insecta</taxon>
        <taxon>Pterygota</taxon>
        <taxon>Neoptera</taxon>
        <taxon>Endopterygota</taxon>
        <taxon>Diptera</taxon>
        <taxon>Nematocera</taxon>
        <taxon>Chironomoidea</taxon>
        <taxon>Chironomidae</taxon>
        <taxon>Chironominae</taxon>
        <taxon>Chironomus</taxon>
    </lineage>
</organism>
<comment type="subcellular location">
    <subcellularLocation>
        <location evidence="6">Mitochondrion</location>
    </subcellularLocation>
</comment>
<dbReference type="Proteomes" id="UP001153620">
    <property type="component" value="Chromosome 1"/>
</dbReference>
<evidence type="ECO:0000313" key="9">
    <source>
        <dbReference type="Proteomes" id="UP001153620"/>
    </source>
</evidence>
<accession>A0A9N9WL69</accession>
<proteinExistence type="inferred from homology"/>
<protein>
    <recommendedName>
        <fullName evidence="6">Elongation factor Ts, mitochondrial</fullName>
        <shortName evidence="6">EF-Ts</shortName>
        <shortName evidence="6">EF-TsMt</shortName>
    </recommendedName>
</protein>
<reference evidence="8" key="2">
    <citation type="submission" date="2022-10" db="EMBL/GenBank/DDBJ databases">
        <authorList>
            <consortium name="ENA_rothamsted_submissions"/>
            <consortium name="culmorum"/>
            <person name="King R."/>
        </authorList>
    </citation>
    <scope>NUCLEOTIDE SEQUENCE</scope>
</reference>
<feature type="domain" description="Translation elongation factor EFTs/EF1B dimerisation" evidence="7">
    <location>
        <begin position="253"/>
        <end position="291"/>
    </location>
</feature>
<evidence type="ECO:0000259" key="7">
    <source>
        <dbReference type="Pfam" id="PF00889"/>
    </source>
</evidence>
<dbReference type="InterPro" id="IPR014039">
    <property type="entry name" value="Transl_elong_EFTs/EF1B_dimer"/>
</dbReference>
<dbReference type="InterPro" id="IPR001816">
    <property type="entry name" value="Transl_elong_EFTs/EF1B"/>
</dbReference>
<dbReference type="GO" id="GO:0003746">
    <property type="term" value="F:translation elongation factor activity"/>
    <property type="evidence" value="ECO:0007669"/>
    <property type="project" value="UniProtKB-UniRule"/>
</dbReference>
<keyword evidence="9" id="KW-1185">Reference proteome</keyword>
<dbReference type="InterPro" id="IPR009060">
    <property type="entry name" value="UBA-like_sf"/>
</dbReference>
<dbReference type="Pfam" id="PF25025">
    <property type="entry name" value="EF-Ts_N"/>
    <property type="match status" value="1"/>
</dbReference>
<evidence type="ECO:0000256" key="4">
    <source>
        <dbReference type="ARBA" id="ARBA00022946"/>
    </source>
</evidence>
<evidence type="ECO:0000256" key="1">
    <source>
        <dbReference type="ARBA" id="ARBA00005532"/>
    </source>
</evidence>
<evidence type="ECO:0000313" key="8">
    <source>
        <dbReference type="EMBL" id="CAG9799834.1"/>
    </source>
</evidence>
<feature type="domain" description="Translation elongation factor EFTs/EF1B dimerisation" evidence="7">
    <location>
        <begin position="90"/>
        <end position="246"/>
    </location>
</feature>
<dbReference type="AlphaFoldDB" id="A0A9N9WL69"/>
<dbReference type="CDD" id="cd14275">
    <property type="entry name" value="UBA_EF-Ts"/>
    <property type="match status" value="1"/>
</dbReference>
<keyword evidence="2 6" id="KW-0251">Elongation factor</keyword>
<dbReference type="SUPFAM" id="SSF46934">
    <property type="entry name" value="UBA-like"/>
    <property type="match status" value="1"/>
</dbReference>
<dbReference type="Pfam" id="PF00889">
    <property type="entry name" value="EF_TS"/>
    <property type="match status" value="2"/>
</dbReference>
<dbReference type="HAMAP" id="MF_00050">
    <property type="entry name" value="EF_Ts"/>
    <property type="match status" value="1"/>
</dbReference>
<dbReference type="PANTHER" id="PTHR11741:SF0">
    <property type="entry name" value="ELONGATION FACTOR TS, MITOCHONDRIAL"/>
    <property type="match status" value="1"/>
</dbReference>
<dbReference type="GO" id="GO:0070125">
    <property type="term" value="P:mitochondrial translational elongation"/>
    <property type="evidence" value="ECO:0007669"/>
    <property type="project" value="TreeGrafter"/>
</dbReference>
<dbReference type="Gene3D" id="1.10.8.10">
    <property type="entry name" value="DNA helicase RuvA subunit, C-terminal domain"/>
    <property type="match status" value="1"/>
</dbReference>
<dbReference type="FunFam" id="1.10.8.10:FF:000031">
    <property type="entry name" value="Elongation factor Ts, mitochondrial"/>
    <property type="match status" value="1"/>
</dbReference>